<evidence type="ECO:0000313" key="3">
    <source>
        <dbReference type="Proteomes" id="UP000034680"/>
    </source>
</evidence>
<dbReference type="SUPFAM" id="SSF57997">
    <property type="entry name" value="Tropomyosin"/>
    <property type="match status" value="1"/>
</dbReference>
<dbReference type="EMBL" id="LCUC01000356">
    <property type="protein sequence ID" value="KKY31817.1"/>
    <property type="molecule type" value="Genomic_DNA"/>
</dbReference>
<feature type="region of interest" description="Disordered" evidence="1">
    <location>
        <begin position="277"/>
        <end position="310"/>
    </location>
</feature>
<evidence type="ECO:0000313" key="2">
    <source>
        <dbReference type="EMBL" id="KKY31817.1"/>
    </source>
</evidence>
<organism evidence="2 3">
    <name type="scientific">Diaporthe ampelina</name>
    <dbReference type="NCBI Taxonomy" id="1214573"/>
    <lineage>
        <taxon>Eukaryota</taxon>
        <taxon>Fungi</taxon>
        <taxon>Dikarya</taxon>
        <taxon>Ascomycota</taxon>
        <taxon>Pezizomycotina</taxon>
        <taxon>Sordariomycetes</taxon>
        <taxon>Sordariomycetidae</taxon>
        <taxon>Diaporthales</taxon>
        <taxon>Diaporthaceae</taxon>
        <taxon>Diaporthe</taxon>
    </lineage>
</organism>
<accession>A0A0G2FAX1</accession>
<feature type="compositionally biased region" description="Basic and acidic residues" evidence="1">
    <location>
        <begin position="71"/>
        <end position="82"/>
    </location>
</feature>
<feature type="compositionally biased region" description="Basic and acidic residues" evidence="1">
    <location>
        <begin position="1"/>
        <end position="10"/>
    </location>
</feature>
<evidence type="ECO:0000256" key="1">
    <source>
        <dbReference type="SAM" id="MobiDB-lite"/>
    </source>
</evidence>
<protein>
    <submittedName>
        <fullName evidence="2">Uncharacterized protein</fullName>
    </submittedName>
</protein>
<feature type="compositionally biased region" description="Basic residues" evidence="1">
    <location>
        <begin position="83"/>
        <end position="95"/>
    </location>
</feature>
<dbReference type="OrthoDB" id="5213630at2759"/>
<keyword evidence="3" id="KW-1185">Reference proteome</keyword>
<name>A0A0G2FAX1_9PEZI</name>
<feature type="region of interest" description="Disordered" evidence="1">
    <location>
        <begin position="1"/>
        <end position="107"/>
    </location>
</feature>
<dbReference type="AlphaFoldDB" id="A0A0G2FAX1"/>
<gene>
    <name evidence="2" type="ORF">UCDDA912_g08242</name>
</gene>
<sequence length="545" mass="62120">MPSDEPEKRSGHSKRRRRSLSLSMASSFKVIDLTDSKPEDSGSRKHGLHENDCQAEGPSKRVKPNRGSEPPMRKDTRMTPEAKRKKLSKVNHCKASRTSNHRELKDKTQALERELENARQAHDDTKRDIQADLEWHAQELKRLQQHCDEKADNARKQEQMVVTAHRDNEKLERKLEDAANVVKALQISCQDKDRELNARAGDIAALQKELDDSDHRSKALKESLGVTNLKLNGKDDIIAALKKEIDGFKRHSGSLEKALAEMKAALKSKDELVAAKQKELDKSEHQSATLKESLGEQERALKASKRDKSDCLKQLASTNEKLSSKELELDQAKTAHDKAREEAEALHLINEAHGHRIQDVRARGQRVKKEYKNNASKLEAEKAELQTQCTELQARLEIQEDKQNQMVTNLHLKLKEARQQSQRHNYKEPDEKIRADFSNLESKIRQFVDKRARPVLNATDRELKTAWPNWSPQLRSFLAAPLLCNMVLEAYVWERLVARIFTPGSKVWVGEVGKSMDKALCLAAGNYDPVVLYLNTLKSRVLKLT</sequence>
<reference evidence="2 3" key="2">
    <citation type="submission" date="2015-05" db="EMBL/GenBank/DDBJ databases">
        <authorList>
            <person name="Morales-Cruz A."/>
            <person name="Amrine K.C."/>
            <person name="Cantu D."/>
        </authorList>
    </citation>
    <scope>NUCLEOTIDE SEQUENCE [LARGE SCALE GENOMIC DNA]</scope>
    <source>
        <strain evidence="2">DA912</strain>
    </source>
</reference>
<dbReference type="STRING" id="1214573.A0A0G2FAX1"/>
<comment type="caution">
    <text evidence="2">The sequence shown here is derived from an EMBL/GenBank/DDBJ whole genome shotgun (WGS) entry which is preliminary data.</text>
</comment>
<feature type="compositionally biased region" description="Basic and acidic residues" evidence="1">
    <location>
        <begin position="32"/>
        <end position="52"/>
    </location>
</feature>
<feature type="compositionally biased region" description="Basic and acidic residues" evidence="1">
    <location>
        <begin position="293"/>
        <end position="310"/>
    </location>
</feature>
<dbReference type="Proteomes" id="UP000034680">
    <property type="component" value="Unassembled WGS sequence"/>
</dbReference>
<reference evidence="2 3" key="1">
    <citation type="submission" date="2015-05" db="EMBL/GenBank/DDBJ databases">
        <title>Distinctive expansion of gene families associated with plant cell wall degradation and secondary metabolism in the genomes of grapevine trunk pathogens.</title>
        <authorList>
            <person name="Lawrence D.P."/>
            <person name="Travadon R."/>
            <person name="Rolshausen P.E."/>
            <person name="Baumgartner K."/>
        </authorList>
    </citation>
    <scope>NUCLEOTIDE SEQUENCE [LARGE SCALE GENOMIC DNA]</scope>
    <source>
        <strain evidence="2">DA912</strain>
    </source>
</reference>
<proteinExistence type="predicted"/>
<dbReference type="Gene3D" id="1.10.287.1490">
    <property type="match status" value="1"/>
</dbReference>